<evidence type="ECO:0000313" key="2">
    <source>
        <dbReference type="EMBL" id="TKX18817.1"/>
    </source>
</evidence>
<dbReference type="EMBL" id="PTQR01000126">
    <property type="protein sequence ID" value="TKX18817.1"/>
    <property type="molecule type" value="Genomic_DNA"/>
</dbReference>
<name>A0A4U7AUV9_9PEZI</name>
<accession>A0A4U7AUV9</accession>
<protein>
    <submittedName>
        <fullName evidence="2">Uncharacterized protein</fullName>
    </submittedName>
</protein>
<dbReference type="Proteomes" id="UP000308133">
    <property type="component" value="Unassembled WGS sequence"/>
</dbReference>
<dbReference type="AlphaFoldDB" id="A0A4U7AUV9"/>
<comment type="caution">
    <text evidence="2">The sequence shown here is derived from an EMBL/GenBank/DDBJ whole genome shotgun (WGS) entry which is preliminary data.</text>
</comment>
<evidence type="ECO:0000313" key="3">
    <source>
        <dbReference type="Proteomes" id="UP000308133"/>
    </source>
</evidence>
<reference evidence="2 3" key="1">
    <citation type="submission" date="2018-02" db="EMBL/GenBank/DDBJ databases">
        <title>Draft genome sequences of Elsinoe sp., causing black scab on jojoba.</title>
        <authorList>
            <person name="Stodart B."/>
            <person name="Jeffress S."/>
            <person name="Ash G."/>
            <person name="Arun Chinnappa K."/>
        </authorList>
    </citation>
    <scope>NUCLEOTIDE SEQUENCE [LARGE SCALE GENOMIC DNA]</scope>
    <source>
        <strain evidence="2 3">Hillstone_2</strain>
    </source>
</reference>
<feature type="region of interest" description="Disordered" evidence="1">
    <location>
        <begin position="1"/>
        <end position="26"/>
    </location>
</feature>
<proteinExistence type="predicted"/>
<organism evidence="2 3">
    <name type="scientific">Elsinoe australis</name>
    <dbReference type="NCBI Taxonomy" id="40998"/>
    <lineage>
        <taxon>Eukaryota</taxon>
        <taxon>Fungi</taxon>
        <taxon>Dikarya</taxon>
        <taxon>Ascomycota</taxon>
        <taxon>Pezizomycotina</taxon>
        <taxon>Dothideomycetes</taxon>
        <taxon>Dothideomycetidae</taxon>
        <taxon>Myriangiales</taxon>
        <taxon>Elsinoaceae</taxon>
        <taxon>Elsinoe</taxon>
    </lineage>
</organism>
<gene>
    <name evidence="2" type="ORF">C1H76_9078</name>
</gene>
<evidence type="ECO:0000256" key="1">
    <source>
        <dbReference type="SAM" id="MobiDB-lite"/>
    </source>
</evidence>
<sequence>MQEKSSLPEKSGMQEQSTLLDRPSAQEKSSYTSAHAELCAESESVVRYWTADVGVCRWITFRQDGTGVLFGSRQLSVDVLIDFTWKELDAGLGRPFQLASPIPRKPEVLAEFKLELNLNATSAQRVQLGRDTIADRRPGPFKGLDPGPRPFAVRLERGFFTPDQNTAGCPPWHFELRLVFDRSPYGTQQDWRMYDLGGGDWGYWDHKTFIARHCESPSGVLQYMRDSCVMS</sequence>